<evidence type="ECO:0000313" key="3">
    <source>
        <dbReference type="EnsemblMetazoa" id="PPAI006636-PA"/>
    </source>
</evidence>
<evidence type="ECO:0000313" key="4">
    <source>
        <dbReference type="Proteomes" id="UP000092462"/>
    </source>
</evidence>
<evidence type="ECO:0000256" key="1">
    <source>
        <dbReference type="SAM" id="MobiDB-lite"/>
    </source>
</evidence>
<feature type="compositionally biased region" description="Acidic residues" evidence="1">
    <location>
        <begin position="173"/>
        <end position="185"/>
    </location>
</feature>
<dbReference type="EMBL" id="AJVK01058488">
    <property type="status" value="NOT_ANNOTATED_CDS"/>
    <property type="molecule type" value="Genomic_DNA"/>
</dbReference>
<feature type="compositionally biased region" description="Acidic residues" evidence="1">
    <location>
        <begin position="79"/>
        <end position="91"/>
    </location>
</feature>
<keyword evidence="2" id="KW-0812">Transmembrane</keyword>
<organism evidence="3 4">
    <name type="scientific">Phlebotomus papatasi</name>
    <name type="common">Sandfly</name>
    <dbReference type="NCBI Taxonomy" id="29031"/>
    <lineage>
        <taxon>Eukaryota</taxon>
        <taxon>Metazoa</taxon>
        <taxon>Ecdysozoa</taxon>
        <taxon>Arthropoda</taxon>
        <taxon>Hexapoda</taxon>
        <taxon>Insecta</taxon>
        <taxon>Pterygota</taxon>
        <taxon>Neoptera</taxon>
        <taxon>Endopterygota</taxon>
        <taxon>Diptera</taxon>
        <taxon>Nematocera</taxon>
        <taxon>Psychodoidea</taxon>
        <taxon>Psychodidae</taxon>
        <taxon>Phlebotomus</taxon>
        <taxon>Phlebotomus</taxon>
    </lineage>
</organism>
<protein>
    <submittedName>
        <fullName evidence="3">Uncharacterized protein</fullName>
    </submittedName>
</protein>
<sequence>YLEHLIIIYKELSLLLSQLLLLCAVIGIAVGEAPYPPSGWRPQGAQFNLPNQYGAPQRQNYEVEVTRENVEYVGTVTESPEDPPADDDSEDDLRVQGIPTTNAPRFNPPQSSRQRVQQSQFRGQYTDPQEFEVARNLKSGQLRANVQFGRQQAGPQQEYGPPTRATRPQAEQQPEEDPEDTEDPENNGQTVVAVANAASSGQYYVLSQDNTLQRVMFLTRQTEEDRRRNGFTAQLRYSPVQPITDPIYVYNEQGQLIRVFNK</sequence>
<accession>A0A1B0DF28</accession>
<keyword evidence="2" id="KW-1133">Transmembrane helix</keyword>
<feature type="region of interest" description="Disordered" evidence="1">
    <location>
        <begin position="74"/>
        <end position="128"/>
    </location>
</feature>
<dbReference type="VEuPathDB" id="VectorBase:PPAPM1_009907"/>
<feature type="transmembrane region" description="Helical" evidence="2">
    <location>
        <begin position="12"/>
        <end position="31"/>
    </location>
</feature>
<dbReference type="EnsemblMetazoa" id="PPAI006636-RA">
    <property type="protein sequence ID" value="PPAI006636-PA"/>
    <property type="gene ID" value="PPAI006636"/>
</dbReference>
<feature type="region of interest" description="Disordered" evidence="1">
    <location>
        <begin position="150"/>
        <end position="187"/>
    </location>
</feature>
<keyword evidence="2" id="KW-0472">Membrane</keyword>
<keyword evidence="4" id="KW-1185">Reference proteome</keyword>
<reference evidence="3" key="1">
    <citation type="submission" date="2022-08" db="UniProtKB">
        <authorList>
            <consortium name="EnsemblMetazoa"/>
        </authorList>
    </citation>
    <scope>IDENTIFICATION</scope>
    <source>
        <strain evidence="3">Israel</strain>
    </source>
</reference>
<feature type="compositionally biased region" description="Low complexity" evidence="1">
    <location>
        <begin position="110"/>
        <end position="124"/>
    </location>
</feature>
<dbReference type="AlphaFoldDB" id="A0A1B0DF28"/>
<proteinExistence type="predicted"/>
<dbReference type="VEuPathDB" id="VectorBase:PPAI006636"/>
<dbReference type="Proteomes" id="UP000092462">
    <property type="component" value="Unassembled WGS sequence"/>
</dbReference>
<name>A0A1B0DF28_PHLPP</name>
<evidence type="ECO:0000256" key="2">
    <source>
        <dbReference type="SAM" id="Phobius"/>
    </source>
</evidence>